<dbReference type="PANTHER" id="PTHR24291">
    <property type="entry name" value="CYTOCHROME P450 FAMILY 4"/>
    <property type="match status" value="1"/>
</dbReference>
<evidence type="ECO:0000256" key="3">
    <source>
        <dbReference type="ARBA" id="ARBA00022723"/>
    </source>
</evidence>
<dbReference type="GO" id="GO:0016705">
    <property type="term" value="F:oxidoreductase activity, acting on paired donors, with incorporation or reduction of molecular oxygen"/>
    <property type="evidence" value="ECO:0007669"/>
    <property type="project" value="InterPro"/>
</dbReference>
<protein>
    <recommendedName>
        <fullName evidence="9">Cytochrome P450</fullName>
    </recommendedName>
</protein>
<dbReference type="InterPro" id="IPR036396">
    <property type="entry name" value="Cyt_P450_sf"/>
</dbReference>
<dbReference type="PRINTS" id="PR00463">
    <property type="entry name" value="EP450I"/>
</dbReference>
<evidence type="ECO:0000313" key="8">
    <source>
        <dbReference type="EMBL" id="CAD9862269.1"/>
    </source>
</evidence>
<comment type="similarity">
    <text evidence="1">Belongs to the cytochrome P450 family.</text>
</comment>
<dbReference type="InterPro" id="IPR050196">
    <property type="entry name" value="Cytochrome_P450_Monoox"/>
</dbReference>
<dbReference type="GO" id="GO:0020037">
    <property type="term" value="F:heme binding"/>
    <property type="evidence" value="ECO:0007669"/>
    <property type="project" value="InterPro"/>
</dbReference>
<dbReference type="EMBL" id="HBHR01010069">
    <property type="protein sequence ID" value="CAD9862269.1"/>
    <property type="molecule type" value="Transcribed_RNA"/>
</dbReference>
<accession>A0A7S2Y0F8</accession>
<dbReference type="Gene3D" id="1.10.630.10">
    <property type="entry name" value="Cytochrome P450"/>
    <property type="match status" value="1"/>
</dbReference>
<dbReference type="AlphaFoldDB" id="A0A7S2Y0F8"/>
<keyword evidence="2 7" id="KW-0349">Heme</keyword>
<keyword evidence="4" id="KW-0560">Oxidoreductase</keyword>
<evidence type="ECO:0000256" key="1">
    <source>
        <dbReference type="ARBA" id="ARBA00010617"/>
    </source>
</evidence>
<comment type="cofactor">
    <cofactor evidence="7">
        <name>heme</name>
        <dbReference type="ChEBI" id="CHEBI:30413"/>
    </cofactor>
</comment>
<dbReference type="GO" id="GO:0005506">
    <property type="term" value="F:iron ion binding"/>
    <property type="evidence" value="ECO:0007669"/>
    <property type="project" value="InterPro"/>
</dbReference>
<dbReference type="SUPFAM" id="SSF48264">
    <property type="entry name" value="Cytochrome P450"/>
    <property type="match status" value="1"/>
</dbReference>
<dbReference type="InterPro" id="IPR001128">
    <property type="entry name" value="Cyt_P450"/>
</dbReference>
<keyword evidence="5 7" id="KW-0408">Iron</keyword>
<evidence type="ECO:0000256" key="2">
    <source>
        <dbReference type="ARBA" id="ARBA00022617"/>
    </source>
</evidence>
<keyword evidence="6" id="KW-0503">Monooxygenase</keyword>
<evidence type="ECO:0000256" key="5">
    <source>
        <dbReference type="ARBA" id="ARBA00023004"/>
    </source>
</evidence>
<gene>
    <name evidence="8" type="ORF">FJAP1339_LOCUS4801</name>
</gene>
<dbReference type="Pfam" id="PF00067">
    <property type="entry name" value="p450"/>
    <property type="match status" value="1"/>
</dbReference>
<reference evidence="8" key="1">
    <citation type="submission" date="2021-01" db="EMBL/GenBank/DDBJ databases">
        <authorList>
            <person name="Corre E."/>
            <person name="Pelletier E."/>
            <person name="Niang G."/>
            <person name="Scheremetjew M."/>
            <person name="Finn R."/>
            <person name="Kale V."/>
            <person name="Holt S."/>
            <person name="Cochrane G."/>
            <person name="Meng A."/>
            <person name="Brown T."/>
            <person name="Cohen L."/>
        </authorList>
    </citation>
    <scope>NUCLEOTIDE SEQUENCE</scope>
    <source>
        <strain evidence="8">CCMP1661</strain>
    </source>
</reference>
<dbReference type="PANTHER" id="PTHR24291:SF50">
    <property type="entry name" value="BIFUNCTIONAL ALBAFLAVENONE MONOOXYGENASE_TERPENE SYNTHASE"/>
    <property type="match status" value="1"/>
</dbReference>
<dbReference type="InterPro" id="IPR002401">
    <property type="entry name" value="Cyt_P450_E_grp-I"/>
</dbReference>
<dbReference type="PRINTS" id="PR00385">
    <property type="entry name" value="P450"/>
</dbReference>
<dbReference type="GO" id="GO:0004497">
    <property type="term" value="F:monooxygenase activity"/>
    <property type="evidence" value="ECO:0007669"/>
    <property type="project" value="UniProtKB-KW"/>
</dbReference>
<name>A0A7S2Y0F8_9STRA</name>
<proteinExistence type="inferred from homology"/>
<sequence>MTEWAQTYGPIYQFHLFGKRCVGVADPSLLKTVLNTEMSKFHKDRDFTYRPFMSLLGTGLVTSEGPLWRRQRSLVSAAFRIHILEEVAHMSRRAVARLSKKLEKIRGTRESIEIGEEFRHLTLQVISEALMSLPPGESDTTFASLYLPIVTEGHLRIWYPYREYLPTPAWFSYISNVKKLNAYITSIIEKRYELIQEEKGSGKPSSRRQDILDRVIGAIPEGEWGQAAVKQLRDELKTFVLAGHETSAAMLTWALHELILDQDKMQRVEEEAKATFGSLPLDQSPDDSEIFKKLEYTTGCLKEALRKYSVVPTVVRNASEDRVLAGEGEQKYFIPAGTSIMIGIQAVHHRADLWPEPNKYQPERFLAKANKDGSPAISPYTFLAFIEGPRQCLGQNLSLLEGKIVLSTLVQNFKFKVKEGAADVTKHPWMVPVIPENGLEIQVF</sequence>
<evidence type="ECO:0000256" key="4">
    <source>
        <dbReference type="ARBA" id="ARBA00023002"/>
    </source>
</evidence>
<organism evidence="8">
    <name type="scientific">Fibrocapsa japonica</name>
    <dbReference type="NCBI Taxonomy" id="94617"/>
    <lineage>
        <taxon>Eukaryota</taxon>
        <taxon>Sar</taxon>
        <taxon>Stramenopiles</taxon>
        <taxon>Ochrophyta</taxon>
        <taxon>Raphidophyceae</taxon>
        <taxon>Chattonellales</taxon>
        <taxon>Chattonellaceae</taxon>
        <taxon>Fibrocapsa</taxon>
    </lineage>
</organism>
<evidence type="ECO:0000256" key="6">
    <source>
        <dbReference type="ARBA" id="ARBA00023033"/>
    </source>
</evidence>
<keyword evidence="3 7" id="KW-0479">Metal-binding</keyword>
<evidence type="ECO:0008006" key="9">
    <source>
        <dbReference type="Google" id="ProtNLM"/>
    </source>
</evidence>
<feature type="binding site" description="axial binding residue" evidence="7">
    <location>
        <position position="392"/>
    </location>
    <ligand>
        <name>heme</name>
        <dbReference type="ChEBI" id="CHEBI:30413"/>
    </ligand>
    <ligandPart>
        <name>Fe</name>
        <dbReference type="ChEBI" id="CHEBI:18248"/>
    </ligandPart>
</feature>
<evidence type="ECO:0000256" key="7">
    <source>
        <dbReference type="PIRSR" id="PIRSR602401-1"/>
    </source>
</evidence>